<evidence type="ECO:0000313" key="3">
    <source>
        <dbReference type="Proteomes" id="UP001457282"/>
    </source>
</evidence>
<protein>
    <submittedName>
        <fullName evidence="2">Uncharacterized protein</fullName>
    </submittedName>
</protein>
<feature type="region of interest" description="Disordered" evidence="1">
    <location>
        <begin position="171"/>
        <end position="193"/>
    </location>
</feature>
<gene>
    <name evidence="2" type="ORF">M0R45_009390</name>
</gene>
<organism evidence="2 3">
    <name type="scientific">Rubus argutus</name>
    <name type="common">Southern blackberry</name>
    <dbReference type="NCBI Taxonomy" id="59490"/>
    <lineage>
        <taxon>Eukaryota</taxon>
        <taxon>Viridiplantae</taxon>
        <taxon>Streptophyta</taxon>
        <taxon>Embryophyta</taxon>
        <taxon>Tracheophyta</taxon>
        <taxon>Spermatophyta</taxon>
        <taxon>Magnoliopsida</taxon>
        <taxon>eudicotyledons</taxon>
        <taxon>Gunneridae</taxon>
        <taxon>Pentapetalae</taxon>
        <taxon>rosids</taxon>
        <taxon>fabids</taxon>
        <taxon>Rosales</taxon>
        <taxon>Rosaceae</taxon>
        <taxon>Rosoideae</taxon>
        <taxon>Rosoideae incertae sedis</taxon>
        <taxon>Rubus</taxon>
    </lineage>
</organism>
<reference evidence="2 3" key="1">
    <citation type="journal article" date="2023" name="G3 (Bethesda)">
        <title>A chromosome-length genome assembly and annotation of blackberry (Rubus argutus, cv. 'Hillquist').</title>
        <authorList>
            <person name="Bruna T."/>
            <person name="Aryal R."/>
            <person name="Dudchenko O."/>
            <person name="Sargent D.J."/>
            <person name="Mead D."/>
            <person name="Buti M."/>
            <person name="Cavallini A."/>
            <person name="Hytonen T."/>
            <person name="Andres J."/>
            <person name="Pham M."/>
            <person name="Weisz D."/>
            <person name="Mascagni F."/>
            <person name="Usai G."/>
            <person name="Natali L."/>
            <person name="Bassil N."/>
            <person name="Fernandez G.E."/>
            <person name="Lomsadze A."/>
            <person name="Armour M."/>
            <person name="Olukolu B."/>
            <person name="Poorten T."/>
            <person name="Britton C."/>
            <person name="Davik J."/>
            <person name="Ashrafi H."/>
            <person name="Aiden E.L."/>
            <person name="Borodovsky M."/>
            <person name="Worthington M."/>
        </authorList>
    </citation>
    <scope>NUCLEOTIDE SEQUENCE [LARGE SCALE GENOMIC DNA]</scope>
    <source>
        <strain evidence="2">PI 553951</strain>
    </source>
</reference>
<name>A0AAW1Y4B6_RUBAR</name>
<comment type="caution">
    <text evidence="2">The sequence shown here is derived from an EMBL/GenBank/DDBJ whole genome shotgun (WGS) entry which is preliminary data.</text>
</comment>
<keyword evidence="3" id="KW-1185">Reference proteome</keyword>
<dbReference type="AlphaFoldDB" id="A0AAW1Y4B6"/>
<evidence type="ECO:0000256" key="1">
    <source>
        <dbReference type="SAM" id="MobiDB-lite"/>
    </source>
</evidence>
<sequence>MVRDRAKVEMVRDWVSWLGSMESSGSSGSKLSTSSELRRGVIAAAVQIGHVASKCKVKVPFETTGVIVNRGRPPWSLEPVTGTLSKPPLFPAPTTAGEPGSTQVAMAKASVMVSLSALPEPLVPQSIPSDSTIPPDFIVKHGETEGMASSSSSLNVGAVILGSSMDGYHSADTSSTFPEEAREEGEFTPVLSKKTKKKSKISAKVLTKPAYCTHSSGLVPLLKSARHKRFK</sequence>
<proteinExistence type="predicted"/>
<accession>A0AAW1Y4B6</accession>
<evidence type="ECO:0000313" key="2">
    <source>
        <dbReference type="EMBL" id="KAK9943794.1"/>
    </source>
</evidence>
<dbReference type="Proteomes" id="UP001457282">
    <property type="component" value="Unassembled WGS sequence"/>
</dbReference>
<dbReference type="EMBL" id="JBEDUW010000002">
    <property type="protein sequence ID" value="KAK9943794.1"/>
    <property type="molecule type" value="Genomic_DNA"/>
</dbReference>